<dbReference type="PANTHER" id="PTHR34202:SF1">
    <property type="entry name" value="UPF0548 PROTEIN"/>
    <property type="match status" value="1"/>
</dbReference>
<reference evidence="3" key="1">
    <citation type="journal article" date="2016" name="Nat. Genet.">
        <title>A high-quality carrot genome assembly provides new insights into carotenoid accumulation and asterid genome evolution.</title>
        <authorList>
            <person name="Iorizzo M."/>
            <person name="Ellison S."/>
            <person name="Senalik D."/>
            <person name="Zeng P."/>
            <person name="Satapoomin P."/>
            <person name="Huang J."/>
            <person name="Bowman M."/>
            <person name="Iovene M."/>
            <person name="Sanseverino W."/>
            <person name="Cavagnaro P."/>
            <person name="Yildiz M."/>
            <person name="Macko-Podgorni A."/>
            <person name="Moranska E."/>
            <person name="Grzebelus E."/>
            <person name="Grzebelus D."/>
            <person name="Ashrafi H."/>
            <person name="Zheng Z."/>
            <person name="Cheng S."/>
            <person name="Spooner D."/>
            <person name="Van Deynze A."/>
            <person name="Simon P."/>
        </authorList>
    </citation>
    <scope>NUCLEOTIDE SEQUENCE [LARGE SCALE GENOMIC DNA]</scope>
    <source>
        <tissue evidence="3">Leaf</tissue>
    </source>
</reference>
<feature type="domain" description="DUF1990" evidence="2">
    <location>
        <begin position="50"/>
        <end position="195"/>
    </location>
</feature>
<feature type="compositionally biased region" description="Polar residues" evidence="1">
    <location>
        <begin position="280"/>
        <end position="309"/>
    </location>
</feature>
<evidence type="ECO:0000256" key="1">
    <source>
        <dbReference type="SAM" id="MobiDB-lite"/>
    </source>
</evidence>
<name>A0A175YMW9_DAUCS</name>
<protein>
    <recommendedName>
        <fullName evidence="2">DUF1990 domain-containing protein</fullName>
    </recommendedName>
</protein>
<dbReference type="PANTHER" id="PTHR34202">
    <property type="entry name" value="UPF0548 PROTEIN"/>
    <property type="match status" value="1"/>
</dbReference>
<dbReference type="InterPro" id="IPR018960">
    <property type="entry name" value="DUF1990"/>
</dbReference>
<dbReference type="Pfam" id="PF09348">
    <property type="entry name" value="DUF1990"/>
    <property type="match status" value="1"/>
</dbReference>
<organism evidence="3">
    <name type="scientific">Daucus carota subsp. sativus</name>
    <name type="common">Carrot</name>
    <dbReference type="NCBI Taxonomy" id="79200"/>
    <lineage>
        <taxon>Eukaryota</taxon>
        <taxon>Viridiplantae</taxon>
        <taxon>Streptophyta</taxon>
        <taxon>Embryophyta</taxon>
        <taxon>Tracheophyta</taxon>
        <taxon>Spermatophyta</taxon>
        <taxon>Magnoliopsida</taxon>
        <taxon>eudicotyledons</taxon>
        <taxon>Gunneridae</taxon>
        <taxon>Pentapetalae</taxon>
        <taxon>asterids</taxon>
        <taxon>campanulids</taxon>
        <taxon>Apiales</taxon>
        <taxon>Apiaceae</taxon>
        <taxon>Apioideae</taxon>
        <taxon>Scandiceae</taxon>
        <taxon>Daucinae</taxon>
        <taxon>Daucus</taxon>
        <taxon>Daucus sect. Daucus</taxon>
    </lineage>
</organism>
<dbReference type="STRING" id="79200.A0A175YMW9"/>
<evidence type="ECO:0000313" key="3">
    <source>
        <dbReference type="EMBL" id="KZM84949.1"/>
    </source>
</evidence>
<dbReference type="OMA" id="KEIVPWI"/>
<evidence type="ECO:0000259" key="2">
    <source>
        <dbReference type="Pfam" id="PF09348"/>
    </source>
</evidence>
<dbReference type="EMBL" id="LNRQ01000008">
    <property type="protein sequence ID" value="KZM84949.1"/>
    <property type="molecule type" value="Genomic_DNA"/>
</dbReference>
<dbReference type="AlphaFoldDB" id="A0A175YMW9"/>
<comment type="caution">
    <text evidence="3">The sequence shown here is derived from an EMBL/GenBank/DDBJ whole genome shotgun (WGS) entry which is preliminary data.</text>
</comment>
<gene>
    <name evidence="3" type="ORF">DCAR_027629</name>
</gene>
<feature type="region of interest" description="Disordered" evidence="1">
    <location>
        <begin position="268"/>
        <end position="309"/>
    </location>
</feature>
<proteinExistence type="predicted"/>
<dbReference type="Gramene" id="KZM84949">
    <property type="protein sequence ID" value="KZM84949"/>
    <property type="gene ID" value="DCAR_027629"/>
</dbReference>
<dbReference type="Gene3D" id="1.10.510.10">
    <property type="entry name" value="Transferase(Phosphotransferase) domain 1"/>
    <property type="match status" value="1"/>
</dbReference>
<accession>A0A175YMW9</accession>
<sequence length="309" mass="34831">MDFLRWACPSPEEQKSCINKSVAFNYDIKYKGASAKPASSLQENEELSKDGFFVNHAKVLLGSGPETYEKGKTALQTWKHFGMNWAFVDPQTPVQTGEKLCVCVKEIVPWIMMPLQVVFVNESKMANKPVASFSFGSGTLKGHLLAGEERFSVELDENNQVWYEILSFSKPDHFISRIGYPYARLRQKYFANQSSSAMQNYDLDAEVCHVYHLLDMVDPELKGFPEDEVIRYIKIAFFCTQGSASRRPTMGQVVDMLSRNTRLNEKELLAPGFSQDMGARSSSRNKSSDTPTSTQMSSVPISVTQITPR</sequence>